<evidence type="ECO:0000256" key="2">
    <source>
        <dbReference type="ARBA" id="ARBA00022532"/>
    </source>
</evidence>
<dbReference type="RefSeq" id="WP_141785363.1">
    <property type="nucleotide sequence ID" value="NZ_BAAAIK010000010.1"/>
</dbReference>
<reference evidence="8 9" key="1">
    <citation type="submission" date="2019-06" db="EMBL/GenBank/DDBJ databases">
        <title>Sequencing the genomes of 1000 actinobacteria strains.</title>
        <authorList>
            <person name="Klenk H.-P."/>
        </authorList>
    </citation>
    <scope>NUCLEOTIDE SEQUENCE [LARGE SCALE GENOMIC DNA]</scope>
    <source>
        <strain evidence="8 9">DSM 12335</strain>
    </source>
</reference>
<evidence type="ECO:0000256" key="4">
    <source>
        <dbReference type="ARBA" id="ARBA00023027"/>
    </source>
</evidence>
<dbReference type="InterPro" id="IPR011275">
    <property type="entry name" value="Malate_DH_type3"/>
</dbReference>
<sequence length="413" mass="41823">MALRSVRDVEAASDGVLHLAPGDVVTPLARERAADLGVRLVHGGAVSAPPPAAPRADHPGGPAKGSGGLQTPPAPVGTPSNALLRRGAPVPVGLRGSGSLRGGRALVVGAGHVGQITALRLAEADSFDEIVLADVAPGLAAGIALDLTHTSALGHFATTVRGVEAVADAGTCDYVVITAGKPRQPGMSRSDLISTNAEIVGAVARDVARTSPQAVIVVVTNPLDEMTHHAWVTSGFPAERVMGMAGVLDTARFQALAALEGAGRADRIKGFALGSHGDEMSIPLSQSTVGNQALSDLVPAERVAAVVDRTRSSGAEVVGLLKSGSAFLAPGTSAAHMVLAMKHETGQVLSASVRPNGEYGLEGVHVGLPVRLGPGGVDQIIELPLSTTEVTELQAAAARIRDRLGDLESSSAR</sequence>
<keyword evidence="3" id="KW-0560">Oxidoreductase</keyword>
<dbReference type="PANTHER" id="PTHR43128">
    <property type="entry name" value="L-2-HYDROXYCARBOXYLATE DEHYDROGENASE (NAD(P)(+))"/>
    <property type="match status" value="1"/>
</dbReference>
<dbReference type="GO" id="GO:0006099">
    <property type="term" value="P:tricarboxylic acid cycle"/>
    <property type="evidence" value="ECO:0007669"/>
    <property type="project" value="UniProtKB-KW"/>
</dbReference>
<feature type="region of interest" description="Disordered" evidence="5">
    <location>
        <begin position="45"/>
        <end position="80"/>
    </location>
</feature>
<keyword evidence="4" id="KW-0520">NAD</keyword>
<dbReference type="InterPro" id="IPR001557">
    <property type="entry name" value="L-lactate/malate_DH"/>
</dbReference>
<dbReference type="SUPFAM" id="SSF56327">
    <property type="entry name" value="LDH C-terminal domain-like"/>
    <property type="match status" value="1"/>
</dbReference>
<evidence type="ECO:0000259" key="6">
    <source>
        <dbReference type="Pfam" id="PF00056"/>
    </source>
</evidence>
<dbReference type="GO" id="GO:0006089">
    <property type="term" value="P:lactate metabolic process"/>
    <property type="evidence" value="ECO:0007669"/>
    <property type="project" value="TreeGrafter"/>
</dbReference>
<evidence type="ECO:0000256" key="3">
    <source>
        <dbReference type="ARBA" id="ARBA00023002"/>
    </source>
</evidence>
<dbReference type="Proteomes" id="UP000319516">
    <property type="component" value="Unassembled WGS sequence"/>
</dbReference>
<dbReference type="AlphaFoldDB" id="A0A542YTC8"/>
<evidence type="ECO:0000256" key="5">
    <source>
        <dbReference type="SAM" id="MobiDB-lite"/>
    </source>
</evidence>
<dbReference type="InterPro" id="IPR015955">
    <property type="entry name" value="Lactate_DH/Glyco_Ohase_4_C"/>
</dbReference>
<evidence type="ECO:0000256" key="1">
    <source>
        <dbReference type="ARBA" id="ARBA00006054"/>
    </source>
</evidence>
<gene>
    <name evidence="8" type="ORF">FB467_2494</name>
</gene>
<dbReference type="Pfam" id="PF00056">
    <property type="entry name" value="Ldh_1_N"/>
    <property type="match status" value="1"/>
</dbReference>
<organism evidence="8 9">
    <name type="scientific">Ornithinicoccus hortensis</name>
    <dbReference type="NCBI Taxonomy" id="82346"/>
    <lineage>
        <taxon>Bacteria</taxon>
        <taxon>Bacillati</taxon>
        <taxon>Actinomycetota</taxon>
        <taxon>Actinomycetes</taxon>
        <taxon>Micrococcales</taxon>
        <taxon>Intrasporangiaceae</taxon>
        <taxon>Ornithinicoccus</taxon>
    </lineage>
</organism>
<dbReference type="InterPro" id="IPR036291">
    <property type="entry name" value="NAD(P)-bd_dom_sf"/>
</dbReference>
<comment type="caution">
    <text evidence="8">The sequence shown here is derived from an EMBL/GenBank/DDBJ whole genome shotgun (WGS) entry which is preliminary data.</text>
</comment>
<keyword evidence="2" id="KW-0816">Tricarboxylic acid cycle</keyword>
<dbReference type="CDD" id="cd01339">
    <property type="entry name" value="LDH-like_MDH"/>
    <property type="match status" value="1"/>
</dbReference>
<dbReference type="Pfam" id="PF02866">
    <property type="entry name" value="Ldh_1_C"/>
    <property type="match status" value="1"/>
</dbReference>
<feature type="domain" description="Lactate/malate dehydrogenase N-terminal" evidence="6">
    <location>
        <begin position="106"/>
        <end position="243"/>
    </location>
</feature>
<dbReference type="SUPFAM" id="SSF51735">
    <property type="entry name" value="NAD(P)-binding Rossmann-fold domains"/>
    <property type="match status" value="1"/>
</dbReference>
<dbReference type="GO" id="GO:0004459">
    <property type="term" value="F:L-lactate dehydrogenase (NAD+) activity"/>
    <property type="evidence" value="ECO:0007669"/>
    <property type="project" value="TreeGrafter"/>
</dbReference>
<evidence type="ECO:0000313" key="8">
    <source>
        <dbReference type="EMBL" id="TQL51352.1"/>
    </source>
</evidence>
<dbReference type="PRINTS" id="PR00086">
    <property type="entry name" value="LLDHDRGNASE"/>
</dbReference>
<evidence type="ECO:0000259" key="7">
    <source>
        <dbReference type="Pfam" id="PF02866"/>
    </source>
</evidence>
<feature type="domain" description="Lactate/malate dehydrogenase C-terminal" evidence="7">
    <location>
        <begin position="248"/>
        <end position="404"/>
    </location>
</feature>
<dbReference type="PANTHER" id="PTHR43128:SF16">
    <property type="entry name" value="L-LACTATE DEHYDROGENASE"/>
    <property type="match status" value="1"/>
</dbReference>
<dbReference type="NCBIfam" id="NF004863">
    <property type="entry name" value="PRK06223.1"/>
    <property type="match status" value="1"/>
</dbReference>
<proteinExistence type="inferred from homology"/>
<dbReference type="OrthoDB" id="9802969at2"/>
<dbReference type="Gene3D" id="3.90.110.10">
    <property type="entry name" value="Lactate dehydrogenase/glycoside hydrolase, family 4, C-terminal"/>
    <property type="match status" value="1"/>
</dbReference>
<protein>
    <submittedName>
        <fullName evidence="8">Malate dehydrogenase (NAD)</fullName>
    </submittedName>
</protein>
<comment type="similarity">
    <text evidence="1">Belongs to the LDH/MDH superfamily. LDH family.</text>
</comment>
<evidence type="ECO:0000313" key="9">
    <source>
        <dbReference type="Proteomes" id="UP000319516"/>
    </source>
</evidence>
<keyword evidence="9" id="KW-1185">Reference proteome</keyword>
<dbReference type="EMBL" id="VFOP01000001">
    <property type="protein sequence ID" value="TQL51352.1"/>
    <property type="molecule type" value="Genomic_DNA"/>
</dbReference>
<dbReference type="InterPro" id="IPR001236">
    <property type="entry name" value="Lactate/malate_DH_N"/>
</dbReference>
<name>A0A542YTC8_9MICO</name>
<dbReference type="InterPro" id="IPR022383">
    <property type="entry name" value="Lactate/malate_DH_C"/>
</dbReference>
<accession>A0A542YTC8</accession>
<dbReference type="Gene3D" id="3.40.50.720">
    <property type="entry name" value="NAD(P)-binding Rossmann-like Domain"/>
    <property type="match status" value="1"/>
</dbReference>